<dbReference type="EMBL" id="JACEIK010003301">
    <property type="protein sequence ID" value="MCD9641188.1"/>
    <property type="molecule type" value="Genomic_DNA"/>
</dbReference>
<proteinExistence type="predicted"/>
<name>A0ABS8V235_DATST</name>
<keyword evidence="1" id="KW-0812">Transmembrane</keyword>
<keyword evidence="3" id="KW-1185">Reference proteome</keyword>
<evidence type="ECO:0000313" key="2">
    <source>
        <dbReference type="EMBL" id="MCD9641188.1"/>
    </source>
</evidence>
<evidence type="ECO:0000256" key="1">
    <source>
        <dbReference type="SAM" id="Phobius"/>
    </source>
</evidence>
<keyword evidence="1" id="KW-1133">Transmembrane helix</keyword>
<dbReference type="Proteomes" id="UP000823775">
    <property type="component" value="Unassembled WGS sequence"/>
</dbReference>
<keyword evidence="1" id="KW-0472">Membrane</keyword>
<protein>
    <submittedName>
        <fullName evidence="2">Uncharacterized protein</fullName>
    </submittedName>
</protein>
<organism evidence="2 3">
    <name type="scientific">Datura stramonium</name>
    <name type="common">Jimsonweed</name>
    <name type="synonym">Common thornapple</name>
    <dbReference type="NCBI Taxonomy" id="4076"/>
    <lineage>
        <taxon>Eukaryota</taxon>
        <taxon>Viridiplantae</taxon>
        <taxon>Streptophyta</taxon>
        <taxon>Embryophyta</taxon>
        <taxon>Tracheophyta</taxon>
        <taxon>Spermatophyta</taxon>
        <taxon>Magnoliopsida</taxon>
        <taxon>eudicotyledons</taxon>
        <taxon>Gunneridae</taxon>
        <taxon>Pentapetalae</taxon>
        <taxon>asterids</taxon>
        <taxon>lamiids</taxon>
        <taxon>Solanales</taxon>
        <taxon>Solanaceae</taxon>
        <taxon>Solanoideae</taxon>
        <taxon>Datureae</taxon>
        <taxon>Datura</taxon>
    </lineage>
</organism>
<gene>
    <name evidence="2" type="ORF">HAX54_027256</name>
</gene>
<accession>A0ABS8V235</accession>
<comment type="caution">
    <text evidence="2">The sequence shown here is derived from an EMBL/GenBank/DDBJ whole genome shotgun (WGS) entry which is preliminary data.</text>
</comment>
<reference evidence="2 3" key="1">
    <citation type="journal article" date="2021" name="BMC Genomics">
        <title>Datura genome reveals duplications of psychoactive alkaloid biosynthetic genes and high mutation rate following tissue culture.</title>
        <authorList>
            <person name="Rajewski A."/>
            <person name="Carter-House D."/>
            <person name="Stajich J."/>
            <person name="Litt A."/>
        </authorList>
    </citation>
    <scope>NUCLEOTIDE SEQUENCE [LARGE SCALE GENOMIC DNA]</scope>
    <source>
        <strain evidence="2">AR-01</strain>
    </source>
</reference>
<evidence type="ECO:0000313" key="3">
    <source>
        <dbReference type="Proteomes" id="UP000823775"/>
    </source>
</evidence>
<sequence>MESISNLCNSYLKLVGSFVVVYGCGGAGSLNWRDSGRIRGFRRIWVLFGNDERKRVSRLLLVSNRRDMRGATSGGFDRRRRRKMRAVVFSVVGEEKTTKERRWFWLGDD</sequence>
<feature type="transmembrane region" description="Helical" evidence="1">
    <location>
        <begin position="12"/>
        <end position="32"/>
    </location>
</feature>